<sequence>MTQPSWLTLIIIVLVLLALVFWTMWRQWDHRNNAFTRAQKEIQRACGKQGNDDSTCILMLGDEEMNRLLCRSWSLTDGLECWFGQWWFNPQCRLLCVPQALQNPGKKHLLRQSKWQKTLAALVRSRPLRPLDALIVTIPQEALHGDVNNRVQLLTHCQQIQQVCGLSLPIYVLIGGLESLEGTQELLDLLPEQARHSAIGSAIPVDREAVWKTQWIDDALDNTQHTLRQVVCELGVLNGQVPQALFRLPEFFPTIAAPLHDYFDTLLNNNARDESPLLRGIWFVARSAPDDKQQMLFCQNLLNGKIAAERGLALPVRRLLRLNLRRQFITLACYSCLCVSWTVAMTWCWQYQHTNALQLHNQLQLLASQIVKAEVSSDSAAASYWRTLTAVPQWQFRSIVWPGSMFSRIDDKLRETFHNATLASLLLPAAKGICQQNLNASDDDLLPDEHYHHIEALLSQIKQMEARYLPLLQLLQIKQPTVTALADVSSSIWGMTVDVDSLPAQNSLNALYATLNVNLLQLPPPRDLIQRNSDLFSRETMRWLEQSYNDASFDDSEKRLEELLARFSNEARITPQLVRSLVHQISCLQLTLTTINSLSRDAAHSRIRLPLDKLLTQARSLRFIDNQVFQQLLRHESLLHQRFLSQVDDSRRYFYSLTEQSSDGSLTVSPDILALQKSLRDLLNQPFWQRGVNPESVSASGYPGFLQLQQAQQLFSDYQRYVQQLPDSLWRPKLLALAQNTVENAMNQALYTNALASAQGSAVSTADADRVIDAFDQLARPQVAAQLRQQIAAQVINRLNQQGNVLLPDFSPPAVNYDTPEQTQTSSERIVTWSDAQESQISDTLTRYQQDITWLDRQRPWLSVTENQQIVRWINSLNVLLRLQHQDPTSPPIQMTALAAMLPTLTAQNCQSKLAQFATVSSNNFYGQSLNALVGSTQQNCRQLRQQASISITQKIFNLYNVWLAGHFPFTAEQHSPDADIDRVRELTSLLDALPPESLPTQLPLIQQLAATKPLLAALVSPQGVVVRIVWRTSRNQESGANQIANWQLAGNQQTLSYPGGKAADLHWRNGDALSFSLRWAINSVWRPLPGAEQPGVTVVSNTGRWYWQGPWALLRMIALQRVGDAMDQPLPLRFTLPVSDGQRQETATVYLQMTLLDAEGKAPLSWVKLAGQGLSGVN</sequence>
<evidence type="ECO:0000256" key="1">
    <source>
        <dbReference type="SAM" id="Phobius"/>
    </source>
</evidence>
<protein>
    <recommendedName>
        <fullName evidence="2">Type VI secretion system component TssM1 N-terminal domain-containing protein</fullName>
    </recommendedName>
</protein>
<dbReference type="PANTHER" id="PTHR36153:SF1">
    <property type="entry name" value="TYPE VI SECRETION SYSTEM COMPONENT TSSM1"/>
    <property type="match status" value="1"/>
</dbReference>
<dbReference type="EMBL" id="AAIAJV010000043">
    <property type="protein sequence ID" value="ECC1608902.1"/>
    <property type="molecule type" value="Genomic_DNA"/>
</dbReference>
<dbReference type="AlphaFoldDB" id="A0A5Y1WME2"/>
<dbReference type="EMBL" id="AAIIOQ010000046">
    <property type="protein sequence ID" value="ECE6362666.1"/>
    <property type="molecule type" value="Genomic_DNA"/>
</dbReference>
<dbReference type="InterPro" id="IPR025743">
    <property type="entry name" value="TssM1_N"/>
</dbReference>
<keyword evidence="1" id="KW-0472">Membrane</keyword>
<feature type="domain" description="Type VI secretion system component TssM1 N-terminal" evidence="2">
    <location>
        <begin position="112"/>
        <end position="321"/>
    </location>
</feature>
<dbReference type="Pfam" id="PF14331">
    <property type="entry name" value="IcmF-related_N"/>
    <property type="match status" value="1"/>
</dbReference>
<evidence type="ECO:0000259" key="2">
    <source>
        <dbReference type="Pfam" id="PF14331"/>
    </source>
</evidence>
<proteinExistence type="predicted"/>
<reference evidence="3" key="1">
    <citation type="submission" date="2019-07" db="EMBL/GenBank/DDBJ databases">
        <authorList>
            <person name="Ashton P.M."/>
            <person name="Dallman T."/>
            <person name="Nair S."/>
            <person name="De Pinna E."/>
            <person name="Peters T."/>
            <person name="Grant K."/>
        </authorList>
    </citation>
    <scope>NUCLEOTIDE SEQUENCE</scope>
    <source>
        <strain evidence="4">319688</strain>
        <strain evidence="3">646013</strain>
    </source>
</reference>
<evidence type="ECO:0000313" key="3">
    <source>
        <dbReference type="EMBL" id="ECC1608902.1"/>
    </source>
</evidence>
<accession>A0A5Y1WME2</accession>
<organism evidence="3">
    <name type="scientific">Salmonella enterica subsp. salamae</name>
    <dbReference type="NCBI Taxonomy" id="59202"/>
    <lineage>
        <taxon>Bacteria</taxon>
        <taxon>Pseudomonadati</taxon>
        <taxon>Pseudomonadota</taxon>
        <taxon>Gammaproteobacteria</taxon>
        <taxon>Enterobacterales</taxon>
        <taxon>Enterobacteriaceae</taxon>
        <taxon>Salmonella</taxon>
    </lineage>
</organism>
<comment type="caution">
    <text evidence="3">The sequence shown here is derived from an EMBL/GenBank/DDBJ whole genome shotgun (WGS) entry which is preliminary data.</text>
</comment>
<feature type="transmembrane region" description="Helical" evidence="1">
    <location>
        <begin position="6"/>
        <end position="25"/>
    </location>
</feature>
<dbReference type="InterPro" id="IPR053156">
    <property type="entry name" value="T6SS_TssM-like"/>
</dbReference>
<keyword evidence="1" id="KW-0812">Transmembrane</keyword>
<dbReference type="PANTHER" id="PTHR36153">
    <property type="entry name" value="INNER MEMBRANE PROTEIN-RELATED"/>
    <property type="match status" value="1"/>
</dbReference>
<name>A0A5Y1WME2_SALER</name>
<gene>
    <name evidence="4" type="ORF">DPA05_24050</name>
    <name evidence="3" type="ORF">FNI14_23610</name>
</gene>
<evidence type="ECO:0000313" key="4">
    <source>
        <dbReference type="EMBL" id="ECE6362666.1"/>
    </source>
</evidence>
<dbReference type="Proteomes" id="UP000839852">
    <property type="component" value="Unassembled WGS sequence"/>
</dbReference>
<keyword evidence="1" id="KW-1133">Transmembrane helix</keyword>